<sequence>MIFLAYIELLLFAICAFTVFYLLVYAIA</sequence>
<dbReference type="AlphaFoldDB" id="K1SMN6"/>
<organism evidence="2">
    <name type="scientific">human gut metagenome</name>
    <dbReference type="NCBI Taxonomy" id="408170"/>
    <lineage>
        <taxon>unclassified sequences</taxon>
        <taxon>metagenomes</taxon>
        <taxon>organismal metagenomes</taxon>
    </lineage>
</organism>
<accession>K1SMN6</accession>
<reference evidence="2" key="1">
    <citation type="journal article" date="2013" name="Environ. Microbiol.">
        <title>Microbiota from the distal guts of lean and obese adolescents exhibit partial functional redundancy besides clear differences in community structure.</title>
        <authorList>
            <person name="Ferrer M."/>
            <person name="Ruiz A."/>
            <person name="Lanza F."/>
            <person name="Haange S.B."/>
            <person name="Oberbach A."/>
            <person name="Till H."/>
            <person name="Bargiela R."/>
            <person name="Campoy C."/>
            <person name="Segura M.T."/>
            <person name="Richter M."/>
            <person name="von Bergen M."/>
            <person name="Seifert J."/>
            <person name="Suarez A."/>
        </authorList>
    </citation>
    <scope>NUCLEOTIDE SEQUENCE</scope>
</reference>
<feature type="non-terminal residue" evidence="2">
    <location>
        <position position="28"/>
    </location>
</feature>
<keyword evidence="1" id="KW-1133">Transmembrane helix</keyword>
<gene>
    <name evidence="2" type="ORF">OBE_11731</name>
</gene>
<evidence type="ECO:0000313" key="2">
    <source>
        <dbReference type="EMBL" id="EKC55100.1"/>
    </source>
</evidence>
<name>K1SMN6_9ZZZZ</name>
<keyword evidence="1" id="KW-0812">Transmembrane</keyword>
<keyword evidence="1" id="KW-0472">Membrane</keyword>
<proteinExistence type="predicted"/>
<protein>
    <submittedName>
        <fullName evidence="2">Uncharacterized protein</fullName>
    </submittedName>
</protein>
<feature type="transmembrane region" description="Helical" evidence="1">
    <location>
        <begin position="6"/>
        <end position="27"/>
    </location>
</feature>
<comment type="caution">
    <text evidence="2">The sequence shown here is derived from an EMBL/GenBank/DDBJ whole genome shotgun (WGS) entry which is preliminary data.</text>
</comment>
<evidence type="ECO:0000256" key="1">
    <source>
        <dbReference type="SAM" id="Phobius"/>
    </source>
</evidence>
<dbReference type="EMBL" id="AJWZ01008086">
    <property type="protein sequence ID" value="EKC55100.1"/>
    <property type="molecule type" value="Genomic_DNA"/>
</dbReference>